<accession>A0ABP7DZL3</accession>
<sequence>MFESLMPDMFVPEERWAPRSWGPNHRNTVAIHRKHGLEEAGYGFWGFSPASEPGGGYREYGVDAIGLNPDGYFSDAEKTNFDKGFGSFRPGENPKPTYGDGVVTPHALFLAMHHEPRQAYDNLVKLTREHDAYGEGGFYDAIAVKSGTVAKRYLSLDQAMVMGSIGNVYGRSAVRRYFAVGDVERRIKPLLAMEKFSF</sequence>
<dbReference type="Proteomes" id="UP001500051">
    <property type="component" value="Unassembled WGS sequence"/>
</dbReference>
<dbReference type="EMBL" id="BAAAYX010000014">
    <property type="protein sequence ID" value="GAA3712262.1"/>
    <property type="molecule type" value="Genomic_DNA"/>
</dbReference>
<feature type="domain" description="Glycoamylase-like" evidence="1">
    <location>
        <begin position="24"/>
        <end position="168"/>
    </location>
</feature>
<evidence type="ECO:0000313" key="2">
    <source>
        <dbReference type="EMBL" id="GAA3712262.1"/>
    </source>
</evidence>
<evidence type="ECO:0000313" key="3">
    <source>
        <dbReference type="Proteomes" id="UP001500051"/>
    </source>
</evidence>
<dbReference type="RefSeq" id="WP_344813639.1">
    <property type="nucleotide sequence ID" value="NZ_BAAAYX010000014.1"/>
</dbReference>
<keyword evidence="3" id="KW-1185">Reference proteome</keyword>
<organism evidence="2 3">
    <name type="scientific">Microlunatus aurantiacus</name>
    <dbReference type="NCBI Taxonomy" id="446786"/>
    <lineage>
        <taxon>Bacteria</taxon>
        <taxon>Bacillati</taxon>
        <taxon>Actinomycetota</taxon>
        <taxon>Actinomycetes</taxon>
        <taxon>Propionibacteriales</taxon>
        <taxon>Propionibacteriaceae</taxon>
        <taxon>Microlunatus</taxon>
    </lineage>
</organism>
<proteinExistence type="predicted"/>
<gene>
    <name evidence="2" type="ORF">GCM10022204_33940</name>
</gene>
<evidence type="ECO:0000259" key="1">
    <source>
        <dbReference type="Pfam" id="PF10091"/>
    </source>
</evidence>
<dbReference type="InterPro" id="IPR019282">
    <property type="entry name" value="Glycoamylase-like_cons_dom"/>
</dbReference>
<dbReference type="Pfam" id="PF10091">
    <property type="entry name" value="Glycoamylase"/>
    <property type="match status" value="1"/>
</dbReference>
<name>A0ABP7DZL3_9ACTN</name>
<dbReference type="Gene3D" id="1.50.10.140">
    <property type="match status" value="1"/>
</dbReference>
<comment type="caution">
    <text evidence="2">The sequence shown here is derived from an EMBL/GenBank/DDBJ whole genome shotgun (WGS) entry which is preliminary data.</text>
</comment>
<protein>
    <recommendedName>
        <fullName evidence="1">Glycoamylase-like domain-containing protein</fullName>
    </recommendedName>
</protein>
<reference evidence="3" key="1">
    <citation type="journal article" date="2019" name="Int. J. Syst. Evol. Microbiol.">
        <title>The Global Catalogue of Microorganisms (GCM) 10K type strain sequencing project: providing services to taxonomists for standard genome sequencing and annotation.</title>
        <authorList>
            <consortium name="The Broad Institute Genomics Platform"/>
            <consortium name="The Broad Institute Genome Sequencing Center for Infectious Disease"/>
            <person name="Wu L."/>
            <person name="Ma J."/>
        </authorList>
    </citation>
    <scope>NUCLEOTIDE SEQUENCE [LARGE SCALE GENOMIC DNA]</scope>
    <source>
        <strain evidence="3">JCM 16548</strain>
    </source>
</reference>